<feature type="transmembrane region" description="Helical" evidence="6">
    <location>
        <begin position="322"/>
        <end position="342"/>
    </location>
</feature>
<feature type="transmembrane region" description="Helical" evidence="6">
    <location>
        <begin position="212"/>
        <end position="230"/>
    </location>
</feature>
<evidence type="ECO:0008006" key="9">
    <source>
        <dbReference type="Google" id="ProtNLM"/>
    </source>
</evidence>
<feature type="transmembrane region" description="Helical" evidence="6">
    <location>
        <begin position="480"/>
        <end position="502"/>
    </location>
</feature>
<dbReference type="InterPro" id="IPR051679">
    <property type="entry name" value="DASS-Related_Transporters"/>
</dbReference>
<accession>A0A379EHY3</accession>
<evidence type="ECO:0000256" key="3">
    <source>
        <dbReference type="ARBA" id="ARBA00022692"/>
    </source>
</evidence>
<proteinExistence type="predicted"/>
<dbReference type="InterPro" id="IPR018385">
    <property type="entry name" value="C4_dicarb_anaerob_car-like"/>
</dbReference>
<dbReference type="GeneID" id="76525160"/>
<reference evidence="8" key="1">
    <citation type="submission" date="2015-06" db="EMBL/GenBank/DDBJ databases">
        <authorList>
            <person name="Urmite Genomes"/>
        </authorList>
    </citation>
    <scope>NUCLEOTIDE SEQUENCE [LARGE SCALE GENOMIC DNA]</scope>
    <source>
        <strain evidence="8">CSUR P1867</strain>
    </source>
</reference>
<name>A0A0G4QDX7_9GAMM</name>
<feature type="transmembrane region" description="Helical" evidence="6">
    <location>
        <begin position="7"/>
        <end position="29"/>
    </location>
</feature>
<feature type="transmembrane region" description="Helical" evidence="6">
    <location>
        <begin position="395"/>
        <end position="414"/>
    </location>
</feature>
<evidence type="ECO:0000256" key="4">
    <source>
        <dbReference type="ARBA" id="ARBA00022989"/>
    </source>
</evidence>
<dbReference type="RefSeq" id="WP_006535581.1">
    <property type="nucleotide sequence ID" value="NZ_CAXOKJ010000005.1"/>
</dbReference>
<evidence type="ECO:0000256" key="2">
    <source>
        <dbReference type="ARBA" id="ARBA00022475"/>
    </source>
</evidence>
<evidence type="ECO:0000313" key="7">
    <source>
        <dbReference type="EMBL" id="CRL64073.1"/>
    </source>
</evidence>
<accession>A0A0G4QDX7</accession>
<dbReference type="Proteomes" id="UP000183920">
    <property type="component" value="Unassembled WGS sequence"/>
</dbReference>
<keyword evidence="5 6" id="KW-0472">Membrane</keyword>
<feature type="transmembrane region" description="Helical" evidence="6">
    <location>
        <begin position="449"/>
        <end position="468"/>
    </location>
</feature>
<feature type="transmembrane region" description="Helical" evidence="6">
    <location>
        <begin position="299"/>
        <end position="316"/>
    </location>
</feature>
<keyword evidence="3 6" id="KW-0812">Transmembrane</keyword>
<keyword evidence="2" id="KW-1003">Cell membrane</keyword>
<evidence type="ECO:0000256" key="1">
    <source>
        <dbReference type="ARBA" id="ARBA00004651"/>
    </source>
</evidence>
<keyword evidence="4 6" id="KW-1133">Transmembrane helix</keyword>
<evidence type="ECO:0000256" key="5">
    <source>
        <dbReference type="ARBA" id="ARBA00023136"/>
    </source>
</evidence>
<feature type="transmembrane region" description="Helical" evidence="6">
    <location>
        <begin position="354"/>
        <end position="375"/>
    </location>
</feature>
<dbReference type="AlphaFoldDB" id="A0A0G4QDX7"/>
<dbReference type="PANTHER" id="PTHR43652">
    <property type="entry name" value="BASIC AMINO ACID ANTIPORTER YFCC-RELATED"/>
    <property type="match status" value="1"/>
</dbReference>
<protein>
    <recommendedName>
        <fullName evidence="9">YfcC family protein</fullName>
    </recommendedName>
</protein>
<dbReference type="Pfam" id="PF03606">
    <property type="entry name" value="DcuC"/>
    <property type="match status" value="1"/>
</dbReference>
<organism evidence="7 8">
    <name type="scientific">Proteus penneri</name>
    <dbReference type="NCBI Taxonomy" id="102862"/>
    <lineage>
        <taxon>Bacteria</taxon>
        <taxon>Pseudomonadati</taxon>
        <taxon>Pseudomonadota</taxon>
        <taxon>Gammaproteobacteria</taxon>
        <taxon>Enterobacterales</taxon>
        <taxon>Morganellaceae</taxon>
        <taxon>Proteus</taxon>
    </lineage>
</organism>
<evidence type="ECO:0000313" key="8">
    <source>
        <dbReference type="Proteomes" id="UP000183920"/>
    </source>
</evidence>
<feature type="transmembrane region" description="Helical" evidence="6">
    <location>
        <begin position="236"/>
        <end position="256"/>
    </location>
</feature>
<feature type="transmembrane region" description="Helical" evidence="6">
    <location>
        <begin position="155"/>
        <end position="174"/>
    </location>
</feature>
<feature type="transmembrane region" description="Helical" evidence="6">
    <location>
        <begin position="180"/>
        <end position="205"/>
    </location>
</feature>
<sequence>MKLKKFAFPTAFTILFAITVIVVGLTWIIPAGEYQRLSYNSAEPSLVVAKIDGSHEVLPATQATLNDLNVSIEINKFTDGTIKKPIAIPGTYERVAQQPKGIMDITESMVKGTIEGADVIVFILVLGGLIGVVNQTGAFNAGLTALANRTKGKEFLVVFGVTIILSIGGTSCGIEEEAVAFYPILVPIFLILGYDAIVCVGAIFLASSMGAGFSTVNPFSVVIASNASGISFIEGIGFRTIGLVIGTLGVLVYLYWYCKKIKKDPTFSYNYENAESFKQRFLSNYDPNEILEFSWRRKVILCLFVAAFPIMVWGVMDMGWWFPQMAALFLAIAIIIIFLSGLKEKTAIDGFIHGASELVGVSLIIGLARGVNLVMEQGKIADTILEFMSHMVAGMPPSLFLLAQLVVFICLGFIVPSSSGLAVLAMPIMAPLADAVGVPRYMVVSAYNWGQYIMLFLAPTGLVLATLQMLDISYNKWLKFIMPMVIFMFVLSATLLLVQVAFL</sequence>
<gene>
    <name evidence="7" type="ORF">BN1804_02798</name>
</gene>
<dbReference type="EMBL" id="CVRY01000006">
    <property type="protein sequence ID" value="CRL64073.1"/>
    <property type="molecule type" value="Genomic_DNA"/>
</dbReference>
<dbReference type="PANTHER" id="PTHR43652:SF6">
    <property type="entry name" value="ARGININE REPRESSOR"/>
    <property type="match status" value="1"/>
</dbReference>
<evidence type="ECO:0000256" key="6">
    <source>
        <dbReference type="SAM" id="Phobius"/>
    </source>
</evidence>
<comment type="subcellular location">
    <subcellularLocation>
        <location evidence="1">Cell membrane</location>
        <topology evidence="1">Multi-pass membrane protein</topology>
    </subcellularLocation>
</comment>
<feature type="transmembrane region" description="Helical" evidence="6">
    <location>
        <begin position="119"/>
        <end position="143"/>
    </location>
</feature>
<dbReference type="GO" id="GO:0005886">
    <property type="term" value="C:plasma membrane"/>
    <property type="evidence" value="ECO:0007669"/>
    <property type="project" value="UniProtKB-SubCell"/>
</dbReference>